<evidence type="ECO:0000256" key="3">
    <source>
        <dbReference type="ARBA" id="ARBA00022679"/>
    </source>
</evidence>
<dbReference type="InterPro" id="IPR000277">
    <property type="entry name" value="Cys/Met-Metab_PyrdxlP-dep_enz"/>
</dbReference>
<dbReference type="Gene3D" id="3.90.1150.10">
    <property type="entry name" value="Aspartate Aminotransferase, domain 1"/>
    <property type="match status" value="1"/>
</dbReference>
<evidence type="ECO:0000313" key="7">
    <source>
        <dbReference type="Proteomes" id="UP001595897"/>
    </source>
</evidence>
<evidence type="ECO:0000313" key="6">
    <source>
        <dbReference type="EMBL" id="MFC4699245.1"/>
    </source>
</evidence>
<evidence type="ECO:0000256" key="2">
    <source>
        <dbReference type="ARBA" id="ARBA00009077"/>
    </source>
</evidence>
<keyword evidence="3" id="KW-0808">Transferase</keyword>
<reference evidence="7" key="1">
    <citation type="journal article" date="2019" name="Int. J. Syst. Evol. Microbiol.">
        <title>The Global Catalogue of Microorganisms (GCM) 10K type strain sequencing project: providing services to taxonomists for standard genome sequencing and annotation.</title>
        <authorList>
            <consortium name="The Broad Institute Genomics Platform"/>
            <consortium name="The Broad Institute Genome Sequencing Center for Infectious Disease"/>
            <person name="Wu L."/>
            <person name="Ma J."/>
        </authorList>
    </citation>
    <scope>NUCLEOTIDE SEQUENCE [LARGE SCALE GENOMIC DNA]</scope>
    <source>
        <strain evidence="7">KACC 12507</strain>
    </source>
</reference>
<name>A0ABV9LTS1_9ALTE</name>
<keyword evidence="7" id="KW-1185">Reference proteome</keyword>
<dbReference type="InterPro" id="IPR015421">
    <property type="entry name" value="PyrdxlP-dep_Trfase_major"/>
</dbReference>
<evidence type="ECO:0000256" key="5">
    <source>
        <dbReference type="RuleBase" id="RU362118"/>
    </source>
</evidence>
<dbReference type="RefSeq" id="WP_382405998.1">
    <property type="nucleotide sequence ID" value="NZ_JBHSGU010000002.1"/>
</dbReference>
<dbReference type="Pfam" id="PF01053">
    <property type="entry name" value="Cys_Met_Meta_PP"/>
    <property type="match status" value="1"/>
</dbReference>
<dbReference type="Gene3D" id="3.40.640.10">
    <property type="entry name" value="Type I PLP-dependent aspartate aminotransferase-like (Major domain)"/>
    <property type="match status" value="1"/>
</dbReference>
<keyword evidence="4 5" id="KW-0663">Pyridoxal phosphate</keyword>
<organism evidence="6 7">
    <name type="scientific">Glaciecola siphonariae</name>
    <dbReference type="NCBI Taxonomy" id="521012"/>
    <lineage>
        <taxon>Bacteria</taxon>
        <taxon>Pseudomonadati</taxon>
        <taxon>Pseudomonadota</taxon>
        <taxon>Gammaproteobacteria</taxon>
        <taxon>Alteromonadales</taxon>
        <taxon>Alteromonadaceae</taxon>
        <taxon>Glaciecola</taxon>
    </lineage>
</organism>
<sequence length="418" mass="45232">MNKPSDRSNNTQLVHADRLINRPQNGAVHEPTNNSVLFEFEDVADLEAVFQGKQAGHVYSRSSSGSAVALQNMLNHIEGGVGAVVFATGMAAISSSLFSLLKAGDHIIVSQYLFGNTLSFFKTLANFAIEVSYIDVTDVDKVAGACKANTKMVFCESIANPGTQISDLDGISALCREQNIVFAIDNTMTPAPMLDAKAIGASLVLTSLTKYIGGHGNVLGGVVVDLGNFDWQSFENISDTYKVADPQQWGLTQIRKRGLRDMGATLAPSAAHQVAVGLETLNMRMQKTCENALCLAEFFEKHDAITKVFYPGLQAHPQHERASHLFNRRFGGILSIELAEHIDVRHFLNALNLVICATHLGDTRTLALPVATTIFHENGAQQRSAMGIADGLIRLSIGIEETKDLIDDITQALDAVRP</sequence>
<evidence type="ECO:0000256" key="4">
    <source>
        <dbReference type="ARBA" id="ARBA00022898"/>
    </source>
</evidence>
<dbReference type="Proteomes" id="UP001595897">
    <property type="component" value="Unassembled WGS sequence"/>
</dbReference>
<dbReference type="PIRSF" id="PIRSF001434">
    <property type="entry name" value="CGS"/>
    <property type="match status" value="1"/>
</dbReference>
<comment type="cofactor">
    <cofactor evidence="1 5">
        <name>pyridoxal 5'-phosphate</name>
        <dbReference type="ChEBI" id="CHEBI:597326"/>
    </cofactor>
</comment>
<dbReference type="NCBIfam" id="NF004609">
    <property type="entry name" value="PRK05939.1"/>
    <property type="match status" value="1"/>
</dbReference>
<comment type="similarity">
    <text evidence="2 5">Belongs to the trans-sulfuration enzymes family.</text>
</comment>
<dbReference type="PANTHER" id="PTHR43797">
    <property type="entry name" value="HOMOCYSTEINE/CYSTEINE SYNTHASE"/>
    <property type="match status" value="1"/>
</dbReference>
<dbReference type="InterPro" id="IPR015422">
    <property type="entry name" value="PyrdxlP-dep_Trfase_small"/>
</dbReference>
<gene>
    <name evidence="6" type="ORF">ACFO4O_03620</name>
</gene>
<accession>A0ABV9LTS1</accession>
<dbReference type="PANTHER" id="PTHR43797:SF2">
    <property type="entry name" value="HOMOCYSTEINE_CYSTEINE SYNTHASE"/>
    <property type="match status" value="1"/>
</dbReference>
<protein>
    <submittedName>
        <fullName evidence="6">Cystathionine gamma-synthase family protein</fullName>
    </submittedName>
</protein>
<proteinExistence type="inferred from homology"/>
<dbReference type="InterPro" id="IPR006235">
    <property type="entry name" value="OAc-hSer/O-AcSer_sulfhydrylase"/>
</dbReference>
<comment type="caution">
    <text evidence="6">The sequence shown here is derived from an EMBL/GenBank/DDBJ whole genome shotgun (WGS) entry which is preliminary data.</text>
</comment>
<dbReference type="InterPro" id="IPR015424">
    <property type="entry name" value="PyrdxlP-dep_Trfase"/>
</dbReference>
<evidence type="ECO:0000256" key="1">
    <source>
        <dbReference type="ARBA" id="ARBA00001933"/>
    </source>
</evidence>
<dbReference type="SUPFAM" id="SSF53383">
    <property type="entry name" value="PLP-dependent transferases"/>
    <property type="match status" value="1"/>
</dbReference>
<dbReference type="EMBL" id="JBHSGU010000002">
    <property type="protein sequence ID" value="MFC4699245.1"/>
    <property type="molecule type" value="Genomic_DNA"/>
</dbReference>